<keyword evidence="3" id="KW-1185">Reference proteome</keyword>
<evidence type="ECO:0000313" key="2">
    <source>
        <dbReference type="EMBL" id="AJE85966.1"/>
    </source>
</evidence>
<name>A0A0B5F512_STRA4</name>
<reference evidence="2 3" key="1">
    <citation type="submission" date="2015-01" db="EMBL/GenBank/DDBJ databases">
        <title>Enhanced salinomycin production by adjusting the supply of polyketide extender units in Streptomyce albus DSM 41398.</title>
        <authorList>
            <person name="Lu C."/>
        </authorList>
    </citation>
    <scope>NUCLEOTIDE SEQUENCE [LARGE SCALE GENOMIC DNA]</scope>
    <source>
        <strain evidence="3">ATCC 21838 / DSM 41398 / FERM P-419 / JCM 4703 / NBRC 107858</strain>
    </source>
</reference>
<evidence type="ECO:0000313" key="3">
    <source>
        <dbReference type="Proteomes" id="UP000031523"/>
    </source>
</evidence>
<dbReference type="AlphaFoldDB" id="A0A0B5F512"/>
<protein>
    <submittedName>
        <fullName evidence="2">Uncharacterized protein</fullName>
    </submittedName>
</protein>
<dbReference type="EMBL" id="CP010519">
    <property type="protein sequence ID" value="AJE85966.1"/>
    <property type="molecule type" value="Genomic_DNA"/>
</dbReference>
<sequence>MSGEKNLPTVSGGAEGAAAHRTRHSDTPVAHPRFRFPVRRLPDLQGATRTGTPTFSAEDHFTNVAHFMASSRRQNKGRQEE</sequence>
<gene>
    <name evidence="2" type="ORF">SLNWT_5590</name>
</gene>
<proteinExistence type="predicted"/>
<evidence type="ECO:0000256" key="1">
    <source>
        <dbReference type="SAM" id="MobiDB-lite"/>
    </source>
</evidence>
<dbReference type="Proteomes" id="UP000031523">
    <property type="component" value="Chromosome"/>
</dbReference>
<organism evidence="2 3">
    <name type="scientific">Streptomyces albus (strain ATCC 21838 / DSM 41398 / FERM P-419 / JCM 4703 / NBRC 107858)</name>
    <dbReference type="NCBI Taxonomy" id="1081613"/>
    <lineage>
        <taxon>Bacteria</taxon>
        <taxon>Bacillati</taxon>
        <taxon>Actinomycetota</taxon>
        <taxon>Actinomycetes</taxon>
        <taxon>Kitasatosporales</taxon>
        <taxon>Streptomycetaceae</taxon>
        <taxon>Streptomyces</taxon>
    </lineage>
</organism>
<dbReference type="KEGG" id="sals:SLNWT_5590"/>
<feature type="region of interest" description="Disordered" evidence="1">
    <location>
        <begin position="1"/>
        <end position="59"/>
    </location>
</feature>
<accession>A0A0B5F512</accession>